<dbReference type="Pfam" id="PF02646">
    <property type="entry name" value="RmuC"/>
    <property type="match status" value="1"/>
</dbReference>
<evidence type="ECO:0000256" key="4">
    <source>
        <dbReference type="ARBA" id="ARBA00023172"/>
    </source>
</evidence>
<dbReference type="EMBL" id="MFAV01000020">
    <property type="protein sequence ID" value="OGD86320.1"/>
    <property type="molecule type" value="Genomic_DNA"/>
</dbReference>
<comment type="caution">
    <text evidence="6">The sequence shown here is derived from an EMBL/GenBank/DDBJ whole genome shotgun (WGS) entry which is preliminary data.</text>
</comment>
<feature type="compositionally biased region" description="Acidic residues" evidence="5">
    <location>
        <begin position="331"/>
        <end position="345"/>
    </location>
</feature>
<name>A0A1F5G377_9BACT</name>
<proteinExistence type="inferred from homology"/>
<dbReference type="Proteomes" id="UP000176628">
    <property type="component" value="Unassembled WGS sequence"/>
</dbReference>
<evidence type="ECO:0000256" key="1">
    <source>
        <dbReference type="ARBA" id="ARBA00003416"/>
    </source>
</evidence>
<evidence type="ECO:0000256" key="2">
    <source>
        <dbReference type="ARBA" id="ARBA00009840"/>
    </source>
</evidence>
<accession>A0A1F5G377</accession>
<evidence type="ECO:0008006" key="8">
    <source>
        <dbReference type="Google" id="ProtNLM"/>
    </source>
</evidence>
<evidence type="ECO:0000313" key="7">
    <source>
        <dbReference type="Proteomes" id="UP000176628"/>
    </source>
</evidence>
<keyword evidence="3" id="KW-0175">Coiled coil</keyword>
<organism evidence="6 7">
    <name type="scientific">Candidatus Curtissbacteria bacterium RBG_16_39_7</name>
    <dbReference type="NCBI Taxonomy" id="1797707"/>
    <lineage>
        <taxon>Bacteria</taxon>
        <taxon>Candidatus Curtissiibacteriota</taxon>
    </lineage>
</organism>
<dbReference type="PANTHER" id="PTHR30563:SF0">
    <property type="entry name" value="DNA RECOMBINATION PROTEIN RMUC"/>
    <property type="match status" value="1"/>
</dbReference>
<evidence type="ECO:0000313" key="6">
    <source>
        <dbReference type="EMBL" id="OGD86320.1"/>
    </source>
</evidence>
<dbReference type="AlphaFoldDB" id="A0A1F5G377"/>
<feature type="region of interest" description="Disordered" evidence="5">
    <location>
        <begin position="320"/>
        <end position="345"/>
    </location>
</feature>
<keyword evidence="4" id="KW-0233">DNA recombination</keyword>
<dbReference type="PANTHER" id="PTHR30563">
    <property type="entry name" value="DNA RECOMBINATION PROTEIN RMUC"/>
    <property type="match status" value="1"/>
</dbReference>
<evidence type="ECO:0000256" key="5">
    <source>
        <dbReference type="SAM" id="MobiDB-lite"/>
    </source>
</evidence>
<sequence>MNPQTSLFIRLALVLLILAFLVFQIQKLLTQDRKDKAIDLLTRWMQEMRGSMDKTGDVMAKQTESINKRLDEAARYIGALKGELGQLSEFRQQIRDFQDFLRSPKLRGGVGEQILSDLLSQMLPKKSFHLQYPFKNGQIVDAAIKIDQGIIPIDSKFPMENFRKLVSAESQGTKDAAKKDFARDVKKHIDDISKKYILPDEGTLEFALMYIPSEPVYYEILNSPDLSEYAHEKHVLIVSPNSFYYFLRLIILGMEGRKLEESTRYVLSILRGLKQDAVKVDENLSTLTRHIKNASSSVGEVNTRFTRLSGKISQAVALPKEEKGSLKAPDECEAAEESALEDQNK</sequence>
<evidence type="ECO:0000256" key="3">
    <source>
        <dbReference type="ARBA" id="ARBA00023054"/>
    </source>
</evidence>
<reference evidence="6 7" key="1">
    <citation type="journal article" date="2016" name="Nat. Commun.">
        <title>Thousands of microbial genomes shed light on interconnected biogeochemical processes in an aquifer system.</title>
        <authorList>
            <person name="Anantharaman K."/>
            <person name="Brown C.T."/>
            <person name="Hug L.A."/>
            <person name="Sharon I."/>
            <person name="Castelle C.J."/>
            <person name="Probst A.J."/>
            <person name="Thomas B.C."/>
            <person name="Singh A."/>
            <person name="Wilkins M.J."/>
            <person name="Karaoz U."/>
            <person name="Brodie E.L."/>
            <person name="Williams K.H."/>
            <person name="Hubbard S.S."/>
            <person name="Banfield J.F."/>
        </authorList>
    </citation>
    <scope>NUCLEOTIDE SEQUENCE [LARGE SCALE GENOMIC DNA]</scope>
</reference>
<dbReference type="InterPro" id="IPR003798">
    <property type="entry name" value="DNA_recombination_RmuC"/>
</dbReference>
<protein>
    <recommendedName>
        <fullName evidence="8">DNA recombination protein RmuC</fullName>
    </recommendedName>
</protein>
<feature type="compositionally biased region" description="Basic and acidic residues" evidence="5">
    <location>
        <begin position="320"/>
        <end position="330"/>
    </location>
</feature>
<gene>
    <name evidence="6" type="ORF">A2Z23_00175</name>
</gene>
<comment type="function">
    <text evidence="1">Involved in DNA recombination.</text>
</comment>
<dbReference type="GO" id="GO:0006310">
    <property type="term" value="P:DNA recombination"/>
    <property type="evidence" value="ECO:0007669"/>
    <property type="project" value="UniProtKB-KW"/>
</dbReference>
<comment type="similarity">
    <text evidence="2">Belongs to the RmuC family.</text>
</comment>